<proteinExistence type="predicted"/>
<evidence type="ECO:0000256" key="3">
    <source>
        <dbReference type="ARBA" id="ARBA00022833"/>
    </source>
</evidence>
<keyword evidence="1" id="KW-0479">Metal-binding</keyword>
<keyword evidence="2 4" id="KW-0863">Zinc-finger</keyword>
<dbReference type="GO" id="GO:0008270">
    <property type="term" value="F:zinc ion binding"/>
    <property type="evidence" value="ECO:0007669"/>
    <property type="project" value="UniProtKB-KW"/>
</dbReference>
<dbReference type="PANTHER" id="PTHR34396">
    <property type="entry name" value="OS03G0264950 PROTEIN-RELATED"/>
    <property type="match status" value="1"/>
</dbReference>
<dbReference type="InterPro" id="IPR053031">
    <property type="entry name" value="Cuticle_assoc_protein"/>
</dbReference>
<evidence type="ECO:0000256" key="4">
    <source>
        <dbReference type="PROSITE-ProRule" id="PRU00027"/>
    </source>
</evidence>
<dbReference type="EMBL" id="JAVIJP010000007">
    <property type="protein sequence ID" value="KAL3649079.1"/>
    <property type="molecule type" value="Genomic_DNA"/>
</dbReference>
<dbReference type="PROSITE" id="PS50808">
    <property type="entry name" value="ZF_BED"/>
    <property type="match status" value="1"/>
</dbReference>
<dbReference type="Pfam" id="PF02892">
    <property type="entry name" value="zf-BED"/>
    <property type="match status" value="1"/>
</dbReference>
<dbReference type="SMART" id="SM00614">
    <property type="entry name" value="ZnF_BED"/>
    <property type="match status" value="1"/>
</dbReference>
<evidence type="ECO:0000313" key="7">
    <source>
        <dbReference type="EMBL" id="KAL3649079.1"/>
    </source>
</evidence>
<dbReference type="InterPro" id="IPR036236">
    <property type="entry name" value="Znf_C2H2_sf"/>
</dbReference>
<feature type="region of interest" description="Disordered" evidence="5">
    <location>
        <begin position="1"/>
        <end position="42"/>
    </location>
</feature>
<keyword evidence="3" id="KW-0862">Zinc</keyword>
<evidence type="ECO:0000256" key="5">
    <source>
        <dbReference type="SAM" id="MobiDB-lite"/>
    </source>
</evidence>
<evidence type="ECO:0000256" key="2">
    <source>
        <dbReference type="ARBA" id="ARBA00022771"/>
    </source>
</evidence>
<name>A0ABD3E4N1_9LAMI</name>
<reference evidence="8" key="1">
    <citation type="journal article" date="2024" name="IScience">
        <title>Strigolactones Initiate the Formation of Haustorium-like Structures in Castilleja.</title>
        <authorList>
            <person name="Buerger M."/>
            <person name="Peterson D."/>
            <person name="Chory J."/>
        </authorList>
    </citation>
    <scope>NUCLEOTIDE SEQUENCE [LARGE SCALE GENOMIC DNA]</scope>
</reference>
<evidence type="ECO:0000259" key="6">
    <source>
        <dbReference type="PROSITE" id="PS50808"/>
    </source>
</evidence>
<dbReference type="PANTHER" id="PTHR34396:SF24">
    <property type="entry name" value="BED-TYPE DOMAIN-CONTAINING PROTEIN"/>
    <property type="match status" value="1"/>
</dbReference>
<gene>
    <name evidence="7" type="ORF">CASFOL_005482</name>
</gene>
<evidence type="ECO:0000313" key="8">
    <source>
        <dbReference type="Proteomes" id="UP001632038"/>
    </source>
</evidence>
<dbReference type="AlphaFoldDB" id="A0ABD3E4N1"/>
<organism evidence="7 8">
    <name type="scientific">Castilleja foliolosa</name>
    <dbReference type="NCBI Taxonomy" id="1961234"/>
    <lineage>
        <taxon>Eukaryota</taxon>
        <taxon>Viridiplantae</taxon>
        <taxon>Streptophyta</taxon>
        <taxon>Embryophyta</taxon>
        <taxon>Tracheophyta</taxon>
        <taxon>Spermatophyta</taxon>
        <taxon>Magnoliopsida</taxon>
        <taxon>eudicotyledons</taxon>
        <taxon>Gunneridae</taxon>
        <taxon>Pentapetalae</taxon>
        <taxon>asterids</taxon>
        <taxon>lamiids</taxon>
        <taxon>Lamiales</taxon>
        <taxon>Orobanchaceae</taxon>
        <taxon>Pedicularideae</taxon>
        <taxon>Castillejinae</taxon>
        <taxon>Castilleja</taxon>
    </lineage>
</organism>
<accession>A0ABD3E4N1</accession>
<evidence type="ECO:0000256" key="1">
    <source>
        <dbReference type="ARBA" id="ARBA00022723"/>
    </source>
</evidence>
<keyword evidence="8" id="KW-1185">Reference proteome</keyword>
<sequence length="173" mass="19185">METPNIVDLEMNDDDDDDSVTGAVHVPNDGASGLNPKPKKRKKENSSVIWAYFTSIGLDKDGRPKVECNSCTKELCAGGTLYGTSTITRHLKSCPKFNGQQDVGDMLLDNTAKLRSRKINQVTFREKMATAIIKHDLPFSFVEYEGIRDLLTYCNPDVKVYSRNTAASDVCES</sequence>
<feature type="domain" description="BED-type" evidence="6">
    <location>
        <begin position="44"/>
        <end position="101"/>
    </location>
</feature>
<protein>
    <recommendedName>
        <fullName evidence="6">BED-type domain-containing protein</fullName>
    </recommendedName>
</protein>
<feature type="compositionally biased region" description="Acidic residues" evidence="5">
    <location>
        <begin position="10"/>
        <end position="19"/>
    </location>
</feature>
<dbReference type="Proteomes" id="UP001632038">
    <property type="component" value="Unassembled WGS sequence"/>
</dbReference>
<comment type="caution">
    <text evidence="7">The sequence shown here is derived from an EMBL/GenBank/DDBJ whole genome shotgun (WGS) entry which is preliminary data.</text>
</comment>
<dbReference type="SUPFAM" id="SSF57667">
    <property type="entry name" value="beta-beta-alpha zinc fingers"/>
    <property type="match status" value="1"/>
</dbReference>
<dbReference type="InterPro" id="IPR003656">
    <property type="entry name" value="Znf_BED"/>
</dbReference>